<feature type="transmembrane region" description="Helical" evidence="2">
    <location>
        <begin position="105"/>
        <end position="122"/>
    </location>
</feature>
<dbReference type="Proteomes" id="UP000682843">
    <property type="component" value="Chromosome"/>
</dbReference>
<keyword evidence="5" id="KW-1185">Reference proteome</keyword>
<feature type="transmembrane region" description="Helical" evidence="2">
    <location>
        <begin position="134"/>
        <end position="150"/>
    </location>
</feature>
<feature type="transmembrane region" description="Helical" evidence="2">
    <location>
        <begin position="157"/>
        <end position="176"/>
    </location>
</feature>
<feature type="transmembrane region" description="Helical" evidence="2">
    <location>
        <begin position="42"/>
        <end position="64"/>
    </location>
</feature>
<comment type="function">
    <text evidence="1">Part of the tripartite ATP-independent periplasmic (TRAP) transport system.</text>
</comment>
<gene>
    <name evidence="4" type="ORF">RPMA_25315</name>
</gene>
<sequence length="676" mass="72020">MADDKAHATDGNKIVEAEIISDATMQKVEELIEAEEGAANRLMGWAGTISTGIAVTMSLFHLYAAYAIVPTQELRYIHVAFTLVLAFMLFPVARRFRDRARWWDILPGIVAIATIVYALWGGEDFTDRATLPDHVDVVVGIVFILLLLEATRRTTGWIMPVVSIFFIAYAMLGPHLPAPWTHRGYDLPRLVGHLFITLEGIFGVAVDVSATLIILFTIYGAFLAQSGAGKFFIDFSLALMGNKPNAAGRTVVLSSFLLGGPSGSGVATTVMIGTVAAPMLKKAGFEKNAAGGLLAAGGLGAILSPPVLGAAAFLIAEFLKISYLDVIWMATIPTILYYLSLLIMVEIDAKRFGAKNVNITPELGLGTMTKRYGFHFISLLAVVVFMVIGFSPALSVFYAILVTLALSFLRKDTALMPKKLVKALSEGSIGALNAATTCACAGIVVGVVTLTGLGLKFSSIVIAYAGGSLLLTALYTALIVWIIGLAVPVTASYIICAVIAAPALIKLGVPDYAAHMFIFYYAVLSEVSPPTALSPFAAAAITGGDPYKTTLQSWKYTLPAFLVPFVFVCDPQGVGLLLSIPKGGSWVDIVEITFKTTCGLLALAACAQNWGLRQNTPIERGLLLLSGLLLVFPSLIEAIIEAIIGRDISYTFLPGLIIGLGVLFWQARTRAQPVAA</sequence>
<dbReference type="InterPro" id="IPR011853">
    <property type="entry name" value="TRAP_DctM-Dct_fused"/>
</dbReference>
<feature type="transmembrane region" description="Helical" evidence="2">
    <location>
        <begin position="376"/>
        <end position="409"/>
    </location>
</feature>
<feature type="transmembrane region" description="Helical" evidence="2">
    <location>
        <begin position="429"/>
        <end position="453"/>
    </location>
</feature>
<feature type="transmembrane region" description="Helical" evidence="2">
    <location>
        <begin position="196"/>
        <end position="222"/>
    </location>
</feature>
<evidence type="ECO:0000313" key="5">
    <source>
        <dbReference type="Proteomes" id="UP000682843"/>
    </source>
</evidence>
<organism evidence="4 5">
    <name type="scientific">Tardiphaga alba</name>
    <dbReference type="NCBI Taxonomy" id="340268"/>
    <lineage>
        <taxon>Bacteria</taxon>
        <taxon>Pseudomonadati</taxon>
        <taxon>Pseudomonadota</taxon>
        <taxon>Alphaproteobacteria</taxon>
        <taxon>Hyphomicrobiales</taxon>
        <taxon>Nitrobacteraceae</taxon>
        <taxon>Tardiphaga</taxon>
    </lineage>
</organism>
<evidence type="ECO:0000313" key="4">
    <source>
        <dbReference type="EMBL" id="QUS41797.1"/>
    </source>
</evidence>
<feature type="transmembrane region" description="Helical" evidence="2">
    <location>
        <begin position="490"/>
        <end position="509"/>
    </location>
</feature>
<keyword evidence="2" id="KW-0812">Transmembrane</keyword>
<evidence type="ECO:0000256" key="2">
    <source>
        <dbReference type="SAM" id="Phobius"/>
    </source>
</evidence>
<dbReference type="Pfam" id="PF06808">
    <property type="entry name" value="DctM"/>
    <property type="match status" value="1"/>
</dbReference>
<feature type="transmembrane region" description="Helical" evidence="2">
    <location>
        <begin position="76"/>
        <end position="93"/>
    </location>
</feature>
<name>A0ABX8AEU4_9BRAD</name>
<dbReference type="NCBIfam" id="TIGR02123">
    <property type="entry name" value="TRAP_fused"/>
    <property type="match status" value="1"/>
</dbReference>
<dbReference type="PANTHER" id="PTHR43849">
    <property type="entry name" value="BLL3936 PROTEIN"/>
    <property type="match status" value="1"/>
</dbReference>
<proteinExistence type="predicted"/>
<feature type="transmembrane region" description="Helical" evidence="2">
    <location>
        <begin position="460"/>
        <end position="484"/>
    </location>
</feature>
<dbReference type="RefSeq" id="WP_211910437.1">
    <property type="nucleotide sequence ID" value="NZ_CP036498.1"/>
</dbReference>
<feature type="domain" description="TRAP C4-dicarboxylate transport system permease DctM subunit" evidence="3">
    <location>
        <begin position="143"/>
        <end position="563"/>
    </location>
</feature>
<keyword evidence="1" id="KW-0813">Transport</keyword>
<feature type="transmembrane region" description="Helical" evidence="2">
    <location>
        <begin position="289"/>
        <end position="314"/>
    </location>
</feature>
<protein>
    <submittedName>
        <fullName evidence="4">TRAP transporter fused permease subunit</fullName>
    </submittedName>
</protein>
<reference evidence="4 5" key="1">
    <citation type="submission" date="2019-02" db="EMBL/GenBank/DDBJ databases">
        <title>Emended description of the genus Rhodopseudomonas and description of Rhodopseudomonas albus sp. nov., a non-phototrophic, heavy-metal-tolerant bacterium isolated from garden soil.</title>
        <authorList>
            <person name="Bao Z."/>
            <person name="Cao W.W."/>
            <person name="Sato Y."/>
            <person name="Nishizawa T."/>
            <person name="Zhao J."/>
            <person name="Guo Y."/>
            <person name="Ohta H."/>
        </authorList>
    </citation>
    <scope>NUCLEOTIDE SEQUENCE [LARGE SCALE GENOMIC DNA]</scope>
    <source>
        <strain evidence="4 5">SK50-23</strain>
    </source>
</reference>
<evidence type="ECO:0000256" key="1">
    <source>
        <dbReference type="RuleBase" id="RU369079"/>
    </source>
</evidence>
<accession>A0ABX8AEU4</accession>
<feature type="transmembrane region" description="Helical" evidence="2">
    <location>
        <begin position="650"/>
        <end position="667"/>
    </location>
</feature>
<keyword evidence="2" id="KW-1133">Transmembrane helix</keyword>
<keyword evidence="1" id="KW-1003">Cell membrane</keyword>
<dbReference type="EMBL" id="CP036498">
    <property type="protein sequence ID" value="QUS41797.1"/>
    <property type="molecule type" value="Genomic_DNA"/>
</dbReference>
<comment type="subcellular location">
    <subcellularLocation>
        <location evidence="1">Cell inner membrane</location>
        <topology evidence="1">Multi-pass membrane protein</topology>
    </subcellularLocation>
</comment>
<dbReference type="InterPro" id="IPR010656">
    <property type="entry name" value="DctM"/>
</dbReference>
<keyword evidence="2" id="KW-0472">Membrane</keyword>
<dbReference type="PANTHER" id="PTHR43849:SF2">
    <property type="entry name" value="BLL3936 PROTEIN"/>
    <property type="match status" value="1"/>
</dbReference>
<keyword evidence="1" id="KW-0997">Cell inner membrane</keyword>
<feature type="transmembrane region" description="Helical" evidence="2">
    <location>
        <begin position="326"/>
        <end position="345"/>
    </location>
</feature>
<feature type="transmembrane region" description="Helical" evidence="2">
    <location>
        <begin position="622"/>
        <end position="644"/>
    </location>
</feature>
<evidence type="ECO:0000259" key="3">
    <source>
        <dbReference type="Pfam" id="PF06808"/>
    </source>
</evidence>